<evidence type="ECO:0000313" key="15">
    <source>
        <dbReference type="Proteomes" id="UP000003240"/>
    </source>
</evidence>
<dbReference type="InterPro" id="IPR024740">
    <property type="entry name" value="Hen1_N"/>
</dbReference>
<keyword evidence="9" id="KW-0694">RNA-binding</keyword>
<evidence type="ECO:0000256" key="4">
    <source>
        <dbReference type="ARBA" id="ARBA00022603"/>
    </source>
</evidence>
<dbReference type="GO" id="GO:0001510">
    <property type="term" value="P:RNA methylation"/>
    <property type="evidence" value="ECO:0007669"/>
    <property type="project" value="InterPro"/>
</dbReference>
<dbReference type="Pfam" id="PF13489">
    <property type="entry name" value="Methyltransf_23"/>
    <property type="match status" value="1"/>
</dbReference>
<gene>
    <name evidence="14" type="ORF">ALO_06433</name>
</gene>
<dbReference type="EC" id="2.1.1.386" evidence="11"/>
<sequence length="462" mass="52027">MLLTITYTRQPAADLGYLLHKNPSRPQTFDLSHGQAHIFYPEVTDERCTVVLLLDIDPLDLARGKRGSAAGGLFDYVNDRPYVASSFLSVAIAKVFGTAMTGRCKDRPELAAQALPFQAGIVMLPCRGQTAMIRRLFEPLGYTVGAEDYELDEQFPQWGKSRYFNVTLTAAVRLQDLLRHLYVLIPVLDSDKHYWIGEAEIDKLLRHGEGWLAGHPERELIIGRYLKRKRNLVDQALNRLLPDVSAAEEEAGQLPEEEAEDKRSLNEERLGTVVAALKSAQAKRVLDLGCGEGKLLALLLRDKSFEQLAGVDVSCSALERAKSRLKLERLSDLQRQRITLLQGSLTYRDQRFAGYDAATLVEVIEHLDPHRLAALEQVLFRFAKPHTVIVSTPNKEYNARYGLTASDMRHRDHRFEWTRGEFAAWATRVAECYGYSVRFMPVGAADPEVGSPTQMGVFTLWN</sequence>
<dbReference type="STRING" id="1009370.ALO_06433"/>
<proteinExistence type="inferred from homology"/>
<dbReference type="InterPro" id="IPR024026">
    <property type="entry name" value="3'-RNA_MeTfrase_Hen1_bac"/>
</dbReference>
<name>F7NGU5_9FIRM</name>
<evidence type="ECO:0000313" key="14">
    <source>
        <dbReference type="EMBL" id="EGO64676.1"/>
    </source>
</evidence>
<dbReference type="Gene3D" id="3.40.50.150">
    <property type="entry name" value="Vaccinia Virus protein VP39"/>
    <property type="match status" value="1"/>
</dbReference>
<keyword evidence="7" id="KW-0479">Metal-binding</keyword>
<dbReference type="AlphaFoldDB" id="F7NGU5"/>
<evidence type="ECO:0000256" key="9">
    <source>
        <dbReference type="ARBA" id="ARBA00022884"/>
    </source>
</evidence>
<keyword evidence="10" id="KW-0943">RNA-mediated gene silencing</keyword>
<evidence type="ECO:0000256" key="6">
    <source>
        <dbReference type="ARBA" id="ARBA00022691"/>
    </source>
</evidence>
<dbReference type="PANTHER" id="PTHR21404">
    <property type="entry name" value="HEN1"/>
    <property type="match status" value="1"/>
</dbReference>
<dbReference type="GO" id="GO:0031047">
    <property type="term" value="P:regulatory ncRNA-mediated gene silencing"/>
    <property type="evidence" value="ECO:0007669"/>
    <property type="project" value="UniProtKB-KW"/>
</dbReference>
<evidence type="ECO:0000256" key="1">
    <source>
        <dbReference type="ARBA" id="ARBA00001946"/>
    </source>
</evidence>
<keyword evidence="8" id="KW-0460">Magnesium</keyword>
<evidence type="ECO:0000256" key="8">
    <source>
        <dbReference type="ARBA" id="ARBA00022842"/>
    </source>
</evidence>
<dbReference type="InterPro" id="IPR038546">
    <property type="entry name" value="Hen1_N_sf"/>
</dbReference>
<dbReference type="NCBIfam" id="TIGR04074">
    <property type="entry name" value="bacter_Hen1"/>
    <property type="match status" value="1"/>
</dbReference>
<dbReference type="RefSeq" id="WP_004093964.1">
    <property type="nucleotide sequence ID" value="NZ_AFGF01000050.1"/>
</dbReference>
<evidence type="ECO:0000256" key="12">
    <source>
        <dbReference type="ARBA" id="ARBA00048418"/>
    </source>
</evidence>
<dbReference type="EMBL" id="AFGF01000050">
    <property type="protein sequence ID" value="EGO64676.1"/>
    <property type="molecule type" value="Genomic_DNA"/>
</dbReference>
<dbReference type="Pfam" id="PF12623">
    <property type="entry name" value="Hen1_L"/>
    <property type="match status" value="1"/>
</dbReference>
<comment type="cofactor">
    <cofactor evidence="1">
        <name>Mg(2+)</name>
        <dbReference type="ChEBI" id="CHEBI:18420"/>
    </cofactor>
</comment>
<reference evidence="14 15" key="1">
    <citation type="journal article" date="2011" name="EMBO J.">
        <title>Structural diversity of bacterial flagellar motors.</title>
        <authorList>
            <person name="Chen S."/>
            <person name="Beeby M."/>
            <person name="Murphy G.E."/>
            <person name="Leadbetter J.R."/>
            <person name="Hendrixson D.R."/>
            <person name="Briegel A."/>
            <person name="Li Z."/>
            <person name="Shi J."/>
            <person name="Tocheva E.I."/>
            <person name="Muller A."/>
            <person name="Dobro M.J."/>
            <person name="Jensen G.J."/>
        </authorList>
    </citation>
    <scope>NUCLEOTIDE SEQUENCE [LARGE SCALE GENOMIC DNA]</scope>
    <source>
        <strain evidence="14 15">DSM 6540</strain>
    </source>
</reference>
<keyword evidence="6" id="KW-0949">S-adenosyl-L-methionine</keyword>
<dbReference type="PANTHER" id="PTHR21404:SF3">
    <property type="entry name" value="SMALL RNA 2'-O-METHYLTRANSFERASE"/>
    <property type="match status" value="1"/>
</dbReference>
<comment type="similarity">
    <text evidence="2">Belongs to the methyltransferase superfamily. HEN1 family.</text>
</comment>
<dbReference type="eggNOG" id="COG2227">
    <property type="taxonomic scope" value="Bacteria"/>
</dbReference>
<comment type="caution">
    <text evidence="14">The sequence shown here is derived from an EMBL/GenBank/DDBJ whole genome shotgun (WGS) entry which is preliminary data.</text>
</comment>
<dbReference type="OrthoDB" id="1665499at2"/>
<evidence type="ECO:0000256" key="2">
    <source>
        <dbReference type="ARBA" id="ARBA00009026"/>
    </source>
</evidence>
<keyword evidence="4 14" id="KW-0489">Methyltransferase</keyword>
<evidence type="ECO:0000256" key="7">
    <source>
        <dbReference type="ARBA" id="ARBA00022723"/>
    </source>
</evidence>
<dbReference type="Proteomes" id="UP000003240">
    <property type="component" value="Unassembled WGS sequence"/>
</dbReference>
<evidence type="ECO:0000259" key="13">
    <source>
        <dbReference type="Pfam" id="PF12623"/>
    </source>
</evidence>
<dbReference type="SUPFAM" id="SSF53335">
    <property type="entry name" value="S-adenosyl-L-methionine-dependent methyltransferases"/>
    <property type="match status" value="1"/>
</dbReference>
<comment type="catalytic activity">
    <reaction evidence="12">
        <text>small RNA 3'-end nucleotide + S-adenosyl-L-methionine = small RNA 3'-end 2'-O-methylnucleotide + S-adenosyl-L-homocysteine + H(+)</text>
        <dbReference type="Rhea" id="RHEA:37887"/>
        <dbReference type="Rhea" id="RHEA-COMP:10415"/>
        <dbReference type="Rhea" id="RHEA-COMP:10416"/>
        <dbReference type="ChEBI" id="CHEBI:15378"/>
        <dbReference type="ChEBI" id="CHEBI:57856"/>
        <dbReference type="ChEBI" id="CHEBI:59789"/>
        <dbReference type="ChEBI" id="CHEBI:74896"/>
        <dbReference type="ChEBI" id="CHEBI:74898"/>
        <dbReference type="EC" id="2.1.1.386"/>
    </reaction>
</comment>
<dbReference type="InterPro" id="IPR029063">
    <property type="entry name" value="SAM-dependent_MTases_sf"/>
</dbReference>
<organism evidence="14 15">
    <name type="scientific">Acetonema longum DSM 6540</name>
    <dbReference type="NCBI Taxonomy" id="1009370"/>
    <lineage>
        <taxon>Bacteria</taxon>
        <taxon>Bacillati</taxon>
        <taxon>Bacillota</taxon>
        <taxon>Negativicutes</taxon>
        <taxon>Acetonemataceae</taxon>
        <taxon>Acetonema</taxon>
    </lineage>
</organism>
<dbReference type="CDD" id="cd02440">
    <property type="entry name" value="AdoMet_MTases"/>
    <property type="match status" value="1"/>
</dbReference>
<dbReference type="GO" id="GO:0090486">
    <property type="term" value="F:small RNA 2'-O-methyltransferase activity"/>
    <property type="evidence" value="ECO:0007669"/>
    <property type="project" value="UniProtKB-EC"/>
</dbReference>
<keyword evidence="5 14" id="KW-0808">Transferase</keyword>
<dbReference type="Gene3D" id="3.30.1610.20">
    <property type="entry name" value="Hen1, N-terminal domain"/>
    <property type="match status" value="1"/>
</dbReference>
<evidence type="ECO:0000256" key="10">
    <source>
        <dbReference type="ARBA" id="ARBA00023158"/>
    </source>
</evidence>
<accession>F7NGU5</accession>
<evidence type="ECO:0000256" key="3">
    <source>
        <dbReference type="ARBA" id="ARBA00021330"/>
    </source>
</evidence>
<dbReference type="GO" id="GO:0046872">
    <property type="term" value="F:metal ion binding"/>
    <property type="evidence" value="ECO:0007669"/>
    <property type="project" value="UniProtKB-KW"/>
</dbReference>
<dbReference type="GO" id="GO:0003723">
    <property type="term" value="F:RNA binding"/>
    <property type="evidence" value="ECO:0007669"/>
    <property type="project" value="UniProtKB-KW"/>
</dbReference>
<feature type="domain" description="Hen1 N-terminal" evidence="13">
    <location>
        <begin position="1"/>
        <end position="240"/>
    </location>
</feature>
<dbReference type="InterPro" id="IPR026610">
    <property type="entry name" value="Hen1"/>
</dbReference>
<evidence type="ECO:0000256" key="5">
    <source>
        <dbReference type="ARBA" id="ARBA00022679"/>
    </source>
</evidence>
<keyword evidence="15" id="KW-1185">Reference proteome</keyword>
<evidence type="ECO:0000256" key="11">
    <source>
        <dbReference type="ARBA" id="ARBA00035025"/>
    </source>
</evidence>
<protein>
    <recommendedName>
        <fullName evidence="3">Small RNA 2'-O-methyltransferase</fullName>
        <ecNumber evidence="11">2.1.1.386</ecNumber>
    </recommendedName>
</protein>